<dbReference type="EMBL" id="JALNMH010000011">
    <property type="protein sequence ID" value="MCK7594780.1"/>
    <property type="molecule type" value="Genomic_DNA"/>
</dbReference>
<evidence type="ECO:0000313" key="2">
    <source>
        <dbReference type="Proteomes" id="UP001431449"/>
    </source>
</evidence>
<proteinExistence type="predicted"/>
<organism evidence="1 2">
    <name type="scientific">Pseudomarimonas salicorniae</name>
    <dbReference type="NCBI Taxonomy" id="2933270"/>
    <lineage>
        <taxon>Bacteria</taxon>
        <taxon>Pseudomonadati</taxon>
        <taxon>Pseudomonadota</taxon>
        <taxon>Gammaproteobacteria</taxon>
        <taxon>Lysobacterales</taxon>
        <taxon>Lysobacteraceae</taxon>
        <taxon>Pseudomarimonas</taxon>
    </lineage>
</organism>
<dbReference type="InterPro" id="IPR046119">
    <property type="entry name" value="DUF6116"/>
</dbReference>
<accession>A0ABT0GL73</accession>
<dbReference type="Pfam" id="PF19611">
    <property type="entry name" value="DUF6116"/>
    <property type="match status" value="1"/>
</dbReference>
<keyword evidence="2" id="KW-1185">Reference proteome</keyword>
<comment type="caution">
    <text evidence="1">The sequence shown here is derived from an EMBL/GenBank/DDBJ whole genome shotgun (WGS) entry which is preliminary data.</text>
</comment>
<sequence>MRLNPISLLGDYAADLRFPTLFKITLLLALVSWLWPFDPIPFIDEILTALATVLFASWKRERSEKNPPLEHDPPRQ</sequence>
<protein>
    <submittedName>
        <fullName evidence="1">Uncharacterized protein</fullName>
    </submittedName>
</protein>
<reference evidence="1" key="1">
    <citation type="submission" date="2022-04" db="EMBL/GenBank/DDBJ databases">
        <title>Lysobacter sp. CAU 1642 isolated from sea sand.</title>
        <authorList>
            <person name="Kim W."/>
        </authorList>
    </citation>
    <scope>NUCLEOTIDE SEQUENCE</scope>
    <source>
        <strain evidence="1">CAU 1642</strain>
    </source>
</reference>
<dbReference type="RefSeq" id="WP_248210406.1">
    <property type="nucleotide sequence ID" value="NZ_JALNMH010000011.1"/>
</dbReference>
<name>A0ABT0GL73_9GAMM</name>
<evidence type="ECO:0000313" key="1">
    <source>
        <dbReference type="EMBL" id="MCK7594780.1"/>
    </source>
</evidence>
<gene>
    <name evidence="1" type="ORF">M0G41_13990</name>
</gene>
<dbReference type="Proteomes" id="UP001431449">
    <property type="component" value="Unassembled WGS sequence"/>
</dbReference>